<organism evidence="1 2">
    <name type="scientific">Cucurbitaria berberidis CBS 394.84</name>
    <dbReference type="NCBI Taxonomy" id="1168544"/>
    <lineage>
        <taxon>Eukaryota</taxon>
        <taxon>Fungi</taxon>
        <taxon>Dikarya</taxon>
        <taxon>Ascomycota</taxon>
        <taxon>Pezizomycotina</taxon>
        <taxon>Dothideomycetes</taxon>
        <taxon>Pleosporomycetidae</taxon>
        <taxon>Pleosporales</taxon>
        <taxon>Pleosporineae</taxon>
        <taxon>Cucurbitariaceae</taxon>
        <taxon>Cucurbitaria</taxon>
    </lineage>
</organism>
<protein>
    <recommendedName>
        <fullName evidence="3">Heterokaryon incompatibility domain-containing protein</fullName>
    </recommendedName>
</protein>
<dbReference type="InterPro" id="IPR052895">
    <property type="entry name" value="HetReg/Transcr_Mod"/>
</dbReference>
<evidence type="ECO:0000313" key="1">
    <source>
        <dbReference type="EMBL" id="KAF1840027.1"/>
    </source>
</evidence>
<reference evidence="1" key="1">
    <citation type="submission" date="2020-01" db="EMBL/GenBank/DDBJ databases">
        <authorList>
            <consortium name="DOE Joint Genome Institute"/>
            <person name="Haridas S."/>
            <person name="Albert R."/>
            <person name="Binder M."/>
            <person name="Bloem J."/>
            <person name="Labutti K."/>
            <person name="Salamov A."/>
            <person name="Andreopoulos B."/>
            <person name="Baker S.E."/>
            <person name="Barry K."/>
            <person name="Bills G."/>
            <person name="Bluhm B.H."/>
            <person name="Cannon C."/>
            <person name="Castanera R."/>
            <person name="Culley D.E."/>
            <person name="Daum C."/>
            <person name="Ezra D."/>
            <person name="Gonzalez J.B."/>
            <person name="Henrissat B."/>
            <person name="Kuo A."/>
            <person name="Liang C."/>
            <person name="Lipzen A."/>
            <person name="Lutzoni F."/>
            <person name="Magnuson J."/>
            <person name="Mondo S."/>
            <person name="Nolan M."/>
            <person name="Ohm R."/>
            <person name="Pangilinan J."/>
            <person name="Park H.-J."/>
            <person name="Ramirez L."/>
            <person name="Alfaro M."/>
            <person name="Sun H."/>
            <person name="Tritt A."/>
            <person name="Yoshinaga Y."/>
            <person name="Zwiers L.-H."/>
            <person name="Turgeon B.G."/>
            <person name="Goodwin S.B."/>
            <person name="Spatafora J.W."/>
            <person name="Crous P.W."/>
            <person name="Grigoriev I.V."/>
        </authorList>
    </citation>
    <scope>NUCLEOTIDE SEQUENCE</scope>
    <source>
        <strain evidence="1">CBS 394.84</strain>
    </source>
</reference>
<sequence length="343" mass="38280">MQLKTDSSTDTPQPLRFLRLMVNVAQEFATQELGDRLYGFLGLIDGLDFVPDYKTTVKENFTRFAATIARQYGSVDFLSLWSANLDDMLKDTPKELLGLPSWVPSFSAIPLAAPFRLAVGAIRSVTTRTRWNTAAGRRHIYDMAFDAAHTGRLQVRGQIIDHIDTISSARIARFWDTDEEYLTSIVTQIKSDLSGFEDWTQVELINFLNTVSYNGEAPRESAEQILGLAPGGFPDEYKHLHKHAEALAISLNMGRGRRFMRTEKGRAGLAPFIGSVARGGNEEGSVIVILHGCIVPIVLRKVDESEQMEDNEWKVVGDCYVEGIMFGEAVNWEEGAARTFVLV</sequence>
<dbReference type="Pfam" id="PF26639">
    <property type="entry name" value="Het-6_barrel"/>
    <property type="match status" value="1"/>
</dbReference>
<dbReference type="AlphaFoldDB" id="A0A9P4G6U6"/>
<dbReference type="OrthoDB" id="3548654at2759"/>
<keyword evidence="2" id="KW-1185">Reference proteome</keyword>
<dbReference type="Proteomes" id="UP000800039">
    <property type="component" value="Unassembled WGS sequence"/>
</dbReference>
<accession>A0A9P4G6U6</accession>
<dbReference type="PANTHER" id="PTHR24148">
    <property type="entry name" value="ANKYRIN REPEAT DOMAIN-CONTAINING PROTEIN 39 HOMOLOG-RELATED"/>
    <property type="match status" value="1"/>
</dbReference>
<dbReference type="PANTHER" id="PTHR24148:SF64">
    <property type="entry name" value="HETEROKARYON INCOMPATIBILITY DOMAIN-CONTAINING PROTEIN"/>
    <property type="match status" value="1"/>
</dbReference>
<dbReference type="GeneID" id="63851717"/>
<proteinExistence type="predicted"/>
<comment type="caution">
    <text evidence="1">The sequence shown here is derived from an EMBL/GenBank/DDBJ whole genome shotgun (WGS) entry which is preliminary data.</text>
</comment>
<gene>
    <name evidence="1" type="ORF">K460DRAFT_372000</name>
</gene>
<evidence type="ECO:0008006" key="3">
    <source>
        <dbReference type="Google" id="ProtNLM"/>
    </source>
</evidence>
<dbReference type="RefSeq" id="XP_040782590.1">
    <property type="nucleotide sequence ID" value="XM_040934466.1"/>
</dbReference>
<dbReference type="EMBL" id="ML976621">
    <property type="protein sequence ID" value="KAF1840027.1"/>
    <property type="molecule type" value="Genomic_DNA"/>
</dbReference>
<evidence type="ECO:0000313" key="2">
    <source>
        <dbReference type="Proteomes" id="UP000800039"/>
    </source>
</evidence>
<name>A0A9P4G6U6_9PLEO</name>